<sequence length="430" mass="43058">FKGDIVAGINEQDFKIERPEHSDAAYSFDIIGAKSTSNVGGLVTVTGGVGGGSSLGGSVHINAGLGPNGITDSGDVVVGASAQNVELSHSTGHTLINNTLEVLGDLITVGDGTTELVITRPAGSGVTGSNTQIVGQSGSTVGGGIELTPGCSTDDPTSCSHVLAHSDIKLDGDLLELGSSADSTYTISHVGPSASTLVISGSDEDTAGVGGHVLIQGGDSPDSTGSMVTIDGGAAVGGQVAGSVYVGGASQAVDISVSTKTTTVRGQLEVVETAQFQDDVAIDGGLSVGGLLQVSSASTASLSSIFLPGYIHVTTGYGIGWDTTNTYTGVGVDLLAADGTSPTAVTMSVEYTCYASGWRTSDKCSYSVTTTSTYWRLSGGTLTANGSYLSNSAMTGFSCSSSYPVIMELHIWDVSDPTDPANALTAVRSV</sequence>
<keyword evidence="2" id="KW-1185">Reference proteome</keyword>
<dbReference type="Proteomes" id="UP000265618">
    <property type="component" value="Unassembled WGS sequence"/>
</dbReference>
<dbReference type="AlphaFoldDB" id="A0A391NUQ9"/>
<evidence type="ECO:0000313" key="1">
    <source>
        <dbReference type="EMBL" id="GCA63716.1"/>
    </source>
</evidence>
<dbReference type="EMBL" id="BDIP01004695">
    <property type="protein sequence ID" value="GCA63716.1"/>
    <property type="molecule type" value="Genomic_DNA"/>
</dbReference>
<evidence type="ECO:0000313" key="2">
    <source>
        <dbReference type="Proteomes" id="UP000265618"/>
    </source>
</evidence>
<organism evidence="1 2">
    <name type="scientific">Kipferlia bialata</name>
    <dbReference type="NCBI Taxonomy" id="797122"/>
    <lineage>
        <taxon>Eukaryota</taxon>
        <taxon>Metamonada</taxon>
        <taxon>Carpediemonas-like organisms</taxon>
        <taxon>Kipferlia</taxon>
    </lineage>
</organism>
<feature type="non-terminal residue" evidence="1">
    <location>
        <position position="1"/>
    </location>
</feature>
<comment type="caution">
    <text evidence="1">The sequence shown here is derived from an EMBL/GenBank/DDBJ whole genome shotgun (WGS) entry which is preliminary data.</text>
</comment>
<gene>
    <name evidence="1" type="ORF">KIPB_011504</name>
</gene>
<name>A0A391NUQ9_9EUKA</name>
<reference evidence="1 2" key="1">
    <citation type="journal article" date="2018" name="PLoS ONE">
        <title>The draft genome of Kipferlia bialata reveals reductive genome evolution in fornicate parasites.</title>
        <authorList>
            <person name="Tanifuji G."/>
            <person name="Takabayashi S."/>
            <person name="Kume K."/>
            <person name="Takagi M."/>
            <person name="Nakayama T."/>
            <person name="Kamikawa R."/>
            <person name="Inagaki Y."/>
            <person name="Hashimoto T."/>
        </authorList>
    </citation>
    <scope>NUCLEOTIDE SEQUENCE [LARGE SCALE GENOMIC DNA]</scope>
    <source>
        <strain evidence="1">NY0173</strain>
    </source>
</reference>
<proteinExistence type="predicted"/>
<protein>
    <submittedName>
        <fullName evidence="1">Uncharacterized protein</fullName>
    </submittedName>
</protein>
<accession>A0A391NUQ9</accession>